<evidence type="ECO:0000256" key="2">
    <source>
        <dbReference type="PROSITE-ProRule" id="PRU00169"/>
    </source>
</evidence>
<dbReference type="SUPFAM" id="SSF46894">
    <property type="entry name" value="C-terminal effector domain of the bipartite response regulators"/>
    <property type="match status" value="1"/>
</dbReference>
<proteinExistence type="predicted"/>
<protein>
    <submittedName>
        <fullName evidence="4">Response regulator receiver protein</fullName>
    </submittedName>
</protein>
<reference evidence="4 5" key="1">
    <citation type="journal article" date="2013" name="Genome Biol. Evol.">
        <title>Genomes of Stigonematalean cyanobacteria (subsection V) and the evolution of oxygenic photosynthesis from prokaryotes to plastids.</title>
        <authorList>
            <person name="Dagan T."/>
            <person name="Roettger M."/>
            <person name="Stucken K."/>
            <person name="Landan G."/>
            <person name="Koch R."/>
            <person name="Major P."/>
            <person name="Gould S.B."/>
            <person name="Goremykin V.V."/>
            <person name="Rippka R."/>
            <person name="Tandeau de Marsac N."/>
            <person name="Gugger M."/>
            <person name="Lockhart P.J."/>
            <person name="Allen J.F."/>
            <person name="Brune I."/>
            <person name="Maus I."/>
            <person name="Puhler A."/>
            <person name="Martin W.F."/>
        </authorList>
    </citation>
    <scope>NUCLEOTIDE SEQUENCE [LARGE SCALE GENOMIC DNA]</scope>
    <source>
        <strain evidence="4 5">PCC 7110</strain>
    </source>
</reference>
<dbReference type="InterPro" id="IPR001789">
    <property type="entry name" value="Sig_transdc_resp-reg_receiver"/>
</dbReference>
<dbReference type="GO" id="GO:0000160">
    <property type="term" value="P:phosphorelay signal transduction system"/>
    <property type="evidence" value="ECO:0007669"/>
    <property type="project" value="InterPro"/>
</dbReference>
<dbReference type="Proteomes" id="UP000076925">
    <property type="component" value="Unassembled WGS sequence"/>
</dbReference>
<feature type="modified residue" description="4-aspartylphosphate" evidence="2">
    <location>
        <position position="43"/>
    </location>
</feature>
<feature type="domain" description="Response regulatory" evidence="3">
    <location>
        <begin position="1"/>
        <end position="119"/>
    </location>
</feature>
<dbReference type="InterPro" id="IPR000792">
    <property type="entry name" value="Tscrpt_reg_LuxR_C"/>
</dbReference>
<dbReference type="GO" id="GO:0006355">
    <property type="term" value="P:regulation of DNA-templated transcription"/>
    <property type="evidence" value="ECO:0007669"/>
    <property type="project" value="InterPro"/>
</dbReference>
<dbReference type="Pfam" id="PF00196">
    <property type="entry name" value="GerE"/>
    <property type="match status" value="1"/>
</dbReference>
<dbReference type="Gene3D" id="3.40.50.2300">
    <property type="match status" value="1"/>
</dbReference>
<dbReference type="InterPro" id="IPR039420">
    <property type="entry name" value="WalR-like"/>
</dbReference>
<dbReference type="SUPFAM" id="SSF52172">
    <property type="entry name" value="CheY-like"/>
    <property type="match status" value="1"/>
</dbReference>
<dbReference type="GO" id="GO:0003677">
    <property type="term" value="F:DNA binding"/>
    <property type="evidence" value="ECO:0007669"/>
    <property type="project" value="UniProtKB-KW"/>
</dbReference>
<evidence type="ECO:0000259" key="3">
    <source>
        <dbReference type="PROSITE" id="PS50110"/>
    </source>
</evidence>
<gene>
    <name evidence="4" type="ORF">WA1_51225</name>
</gene>
<dbReference type="InterPro" id="IPR011006">
    <property type="entry name" value="CheY-like_superfamily"/>
</dbReference>
<keyword evidence="1" id="KW-0238">DNA-binding</keyword>
<dbReference type="PANTHER" id="PTHR43214">
    <property type="entry name" value="TWO-COMPONENT RESPONSE REGULATOR"/>
    <property type="match status" value="1"/>
</dbReference>
<dbReference type="AlphaFoldDB" id="A0A139WQC5"/>
<comment type="caution">
    <text evidence="4">The sequence shown here is derived from an EMBL/GenBank/DDBJ whole genome shotgun (WGS) entry which is preliminary data.</text>
</comment>
<keyword evidence="5" id="KW-1185">Reference proteome</keyword>
<dbReference type="PROSITE" id="PS50110">
    <property type="entry name" value="RESPONSE_REGULATORY"/>
    <property type="match status" value="1"/>
</dbReference>
<sequence>MLLQGTLGVLKEQYPDAEILTAQTAQSAKELIKSSQPALVITDLSMPEMPGDLAQIETGMQLLRSLMQLYPTLNIVVQSSYPRSLVRLKPSISLHEGGFTVVNKSLPVNEMLTKVDWSLKGLIYTPKEMRSGLELSPEWLEVLKLAFQEGLQDKVIAEHMNVSERTVRNYWTQLQNVLGVYPDAGKNIRIQTEIRAREEGLID</sequence>
<name>A0A139WQC5_9CYAN</name>
<evidence type="ECO:0000313" key="5">
    <source>
        <dbReference type="Proteomes" id="UP000076925"/>
    </source>
</evidence>
<dbReference type="EMBL" id="ANNX02000078">
    <property type="protein sequence ID" value="KYC34633.1"/>
    <property type="molecule type" value="Genomic_DNA"/>
</dbReference>
<evidence type="ECO:0000256" key="1">
    <source>
        <dbReference type="ARBA" id="ARBA00023125"/>
    </source>
</evidence>
<organism evidence="4 5">
    <name type="scientific">Scytonema hofmannii PCC 7110</name>
    <dbReference type="NCBI Taxonomy" id="128403"/>
    <lineage>
        <taxon>Bacteria</taxon>
        <taxon>Bacillati</taxon>
        <taxon>Cyanobacteriota</taxon>
        <taxon>Cyanophyceae</taxon>
        <taxon>Nostocales</taxon>
        <taxon>Scytonemataceae</taxon>
        <taxon>Scytonema</taxon>
    </lineage>
</organism>
<accession>A0A139WQC5</accession>
<dbReference type="STRING" id="128403.WA1_51225"/>
<evidence type="ECO:0000313" key="4">
    <source>
        <dbReference type="EMBL" id="KYC34633.1"/>
    </source>
</evidence>
<dbReference type="Gene3D" id="1.10.10.10">
    <property type="entry name" value="Winged helix-like DNA-binding domain superfamily/Winged helix DNA-binding domain"/>
    <property type="match status" value="1"/>
</dbReference>
<dbReference type="InterPro" id="IPR016032">
    <property type="entry name" value="Sig_transdc_resp-reg_C-effctor"/>
</dbReference>
<dbReference type="InterPro" id="IPR036388">
    <property type="entry name" value="WH-like_DNA-bd_sf"/>
</dbReference>
<keyword evidence="2" id="KW-0597">Phosphoprotein</keyword>